<evidence type="ECO:0000313" key="2">
    <source>
        <dbReference type="EMBL" id="KAH8031603.1"/>
    </source>
</evidence>
<dbReference type="PROSITE" id="PS51257">
    <property type="entry name" value="PROKAR_LIPOPROTEIN"/>
    <property type="match status" value="1"/>
</dbReference>
<dbReference type="EMBL" id="JABSTU010000005">
    <property type="protein sequence ID" value="KAH8031603.1"/>
    <property type="molecule type" value="Genomic_DNA"/>
</dbReference>
<reference evidence="2" key="2">
    <citation type="submission" date="2021-09" db="EMBL/GenBank/DDBJ databases">
        <authorList>
            <person name="Jia N."/>
            <person name="Wang J."/>
            <person name="Shi W."/>
            <person name="Du L."/>
            <person name="Sun Y."/>
            <person name="Zhan W."/>
            <person name="Jiang J."/>
            <person name="Wang Q."/>
            <person name="Zhang B."/>
            <person name="Ji P."/>
            <person name="Sakyi L.B."/>
            <person name="Cui X."/>
            <person name="Yuan T."/>
            <person name="Jiang B."/>
            <person name="Yang W."/>
            <person name="Lam T.T.-Y."/>
            <person name="Chang Q."/>
            <person name="Ding S."/>
            <person name="Wang X."/>
            <person name="Zhu J."/>
            <person name="Ruan X."/>
            <person name="Zhao L."/>
            <person name="Wei J."/>
            <person name="Que T."/>
            <person name="Du C."/>
            <person name="Cheng J."/>
            <person name="Dai P."/>
            <person name="Han X."/>
            <person name="Huang E."/>
            <person name="Gao Y."/>
            <person name="Liu J."/>
            <person name="Shao H."/>
            <person name="Ye R."/>
            <person name="Li L."/>
            <person name="Wei W."/>
            <person name="Wang X."/>
            <person name="Wang C."/>
            <person name="Huo Q."/>
            <person name="Li W."/>
            <person name="Guo W."/>
            <person name="Chen H."/>
            <person name="Chen S."/>
            <person name="Zhou L."/>
            <person name="Zhou L."/>
            <person name="Ni X."/>
            <person name="Tian J."/>
            <person name="Zhou Y."/>
            <person name="Sheng Y."/>
            <person name="Liu T."/>
            <person name="Pan Y."/>
            <person name="Xia L."/>
            <person name="Li J."/>
            <person name="Zhao F."/>
            <person name="Cao W."/>
        </authorList>
    </citation>
    <scope>NUCLEOTIDE SEQUENCE</scope>
    <source>
        <strain evidence="2">Rmic-2018</strain>
        <tissue evidence="2">Larvae</tissue>
    </source>
</reference>
<dbReference type="Proteomes" id="UP000821866">
    <property type="component" value="Chromosome 3"/>
</dbReference>
<dbReference type="GO" id="GO:0006508">
    <property type="term" value="P:proteolysis"/>
    <property type="evidence" value="ECO:0007669"/>
    <property type="project" value="TreeGrafter"/>
</dbReference>
<keyword evidence="3" id="KW-1185">Reference proteome</keyword>
<dbReference type="PANTHER" id="PTHR11533">
    <property type="entry name" value="PROTEASE M1 ZINC METALLOPROTEASE"/>
    <property type="match status" value="1"/>
</dbReference>
<evidence type="ECO:0000313" key="3">
    <source>
        <dbReference type="Proteomes" id="UP000821866"/>
    </source>
</evidence>
<sequence>MLNCRGGIAAWIFSVISCLQVRDFISKYKFTTTNSDSAVNILTSRSTYQKAYFDTWANKHGHPVIIVQLSSGSAASRRVLLRQMYFRDTMAGINDTWVIPLLPAWVYLNGSHIKLARRLLIGNIDKTLDFGPMRPAVFIPYFNVASVARVLYDSYTWALVFAVLDSPQFNSIPVVNRAALQQDLGAFLRNGDVGLTLYIAGIRYIWRETSRAVWRAFALEYREIREAASTLQLGQLDSVVGIVAAWHKPVDMDKENATFDMDTRDFYEDVLCLASGSTNCTDPSTKWDEWSFDI</sequence>
<organism evidence="2 3">
    <name type="scientific">Rhipicephalus microplus</name>
    <name type="common">Cattle tick</name>
    <name type="synonym">Boophilus microplus</name>
    <dbReference type="NCBI Taxonomy" id="6941"/>
    <lineage>
        <taxon>Eukaryota</taxon>
        <taxon>Metazoa</taxon>
        <taxon>Ecdysozoa</taxon>
        <taxon>Arthropoda</taxon>
        <taxon>Chelicerata</taxon>
        <taxon>Arachnida</taxon>
        <taxon>Acari</taxon>
        <taxon>Parasitiformes</taxon>
        <taxon>Ixodida</taxon>
        <taxon>Ixodoidea</taxon>
        <taxon>Ixodidae</taxon>
        <taxon>Rhipicephalinae</taxon>
        <taxon>Rhipicephalus</taxon>
        <taxon>Boophilus</taxon>
    </lineage>
</organism>
<accession>A0A9J6EAQ0</accession>
<dbReference type="AlphaFoldDB" id="A0A9J6EAQ0"/>
<dbReference type="GO" id="GO:0005737">
    <property type="term" value="C:cytoplasm"/>
    <property type="evidence" value="ECO:0007669"/>
    <property type="project" value="TreeGrafter"/>
</dbReference>
<proteinExistence type="predicted"/>
<dbReference type="Gene3D" id="1.25.50.20">
    <property type="match status" value="1"/>
</dbReference>
<feature type="signal peptide" evidence="1">
    <location>
        <begin position="1"/>
        <end position="18"/>
    </location>
</feature>
<dbReference type="GO" id="GO:0008270">
    <property type="term" value="F:zinc ion binding"/>
    <property type="evidence" value="ECO:0007669"/>
    <property type="project" value="TreeGrafter"/>
</dbReference>
<dbReference type="GO" id="GO:0005615">
    <property type="term" value="C:extracellular space"/>
    <property type="evidence" value="ECO:0007669"/>
    <property type="project" value="TreeGrafter"/>
</dbReference>
<dbReference type="GO" id="GO:0016020">
    <property type="term" value="C:membrane"/>
    <property type="evidence" value="ECO:0007669"/>
    <property type="project" value="TreeGrafter"/>
</dbReference>
<evidence type="ECO:0000256" key="1">
    <source>
        <dbReference type="SAM" id="SignalP"/>
    </source>
</evidence>
<dbReference type="GO" id="GO:0043171">
    <property type="term" value="P:peptide catabolic process"/>
    <property type="evidence" value="ECO:0007669"/>
    <property type="project" value="TreeGrafter"/>
</dbReference>
<keyword evidence="1" id="KW-0732">Signal</keyword>
<evidence type="ECO:0008006" key="4">
    <source>
        <dbReference type="Google" id="ProtNLM"/>
    </source>
</evidence>
<comment type="caution">
    <text evidence="2">The sequence shown here is derived from an EMBL/GenBank/DDBJ whole genome shotgun (WGS) entry which is preliminary data.</text>
</comment>
<reference evidence="2" key="1">
    <citation type="journal article" date="2020" name="Cell">
        <title>Large-Scale Comparative Analyses of Tick Genomes Elucidate Their Genetic Diversity and Vector Capacities.</title>
        <authorList>
            <consortium name="Tick Genome and Microbiome Consortium (TIGMIC)"/>
            <person name="Jia N."/>
            <person name="Wang J."/>
            <person name="Shi W."/>
            <person name="Du L."/>
            <person name="Sun Y."/>
            <person name="Zhan W."/>
            <person name="Jiang J.F."/>
            <person name="Wang Q."/>
            <person name="Zhang B."/>
            <person name="Ji P."/>
            <person name="Bell-Sakyi L."/>
            <person name="Cui X.M."/>
            <person name="Yuan T.T."/>
            <person name="Jiang B.G."/>
            <person name="Yang W.F."/>
            <person name="Lam T.T."/>
            <person name="Chang Q.C."/>
            <person name="Ding S.J."/>
            <person name="Wang X.J."/>
            <person name="Zhu J.G."/>
            <person name="Ruan X.D."/>
            <person name="Zhao L."/>
            <person name="Wei J.T."/>
            <person name="Ye R.Z."/>
            <person name="Que T.C."/>
            <person name="Du C.H."/>
            <person name="Zhou Y.H."/>
            <person name="Cheng J.X."/>
            <person name="Dai P.F."/>
            <person name="Guo W.B."/>
            <person name="Han X.H."/>
            <person name="Huang E.J."/>
            <person name="Li L.F."/>
            <person name="Wei W."/>
            <person name="Gao Y.C."/>
            <person name="Liu J.Z."/>
            <person name="Shao H.Z."/>
            <person name="Wang X."/>
            <person name="Wang C.C."/>
            <person name="Yang T.C."/>
            <person name="Huo Q.B."/>
            <person name="Li W."/>
            <person name="Chen H.Y."/>
            <person name="Chen S.E."/>
            <person name="Zhou L.G."/>
            <person name="Ni X.B."/>
            <person name="Tian J.H."/>
            <person name="Sheng Y."/>
            <person name="Liu T."/>
            <person name="Pan Y.S."/>
            <person name="Xia L.Y."/>
            <person name="Li J."/>
            <person name="Zhao F."/>
            <person name="Cao W.C."/>
        </authorList>
    </citation>
    <scope>NUCLEOTIDE SEQUENCE</scope>
    <source>
        <strain evidence="2">Rmic-2018</strain>
    </source>
</reference>
<dbReference type="GO" id="GO:0042277">
    <property type="term" value="F:peptide binding"/>
    <property type="evidence" value="ECO:0007669"/>
    <property type="project" value="TreeGrafter"/>
</dbReference>
<feature type="chain" id="PRO_5039940386" description="Receptor ligand binding region domain-containing protein" evidence="1">
    <location>
        <begin position="19"/>
        <end position="294"/>
    </location>
</feature>
<name>A0A9J6EAQ0_RHIMP</name>
<protein>
    <recommendedName>
        <fullName evidence="4">Receptor ligand binding region domain-containing protein</fullName>
    </recommendedName>
</protein>
<dbReference type="GO" id="GO:0070006">
    <property type="term" value="F:metalloaminopeptidase activity"/>
    <property type="evidence" value="ECO:0007669"/>
    <property type="project" value="TreeGrafter"/>
</dbReference>
<gene>
    <name evidence="2" type="ORF">HPB51_019503</name>
</gene>
<dbReference type="PANTHER" id="PTHR11533:SF299">
    <property type="entry name" value="AMINOPEPTIDASE"/>
    <property type="match status" value="1"/>
</dbReference>
<dbReference type="InterPro" id="IPR050344">
    <property type="entry name" value="Peptidase_M1_aminopeptidases"/>
</dbReference>